<dbReference type="RefSeq" id="WP_128214935.1">
    <property type="nucleotide sequence ID" value="NZ_CP025746.1"/>
</dbReference>
<evidence type="ECO:0000313" key="4">
    <source>
        <dbReference type="EMBL" id="QAA34214.1"/>
    </source>
</evidence>
<dbReference type="EMBL" id="CP025746">
    <property type="protein sequence ID" value="QAA34214.1"/>
    <property type="molecule type" value="Genomic_DNA"/>
</dbReference>
<feature type="transmembrane region" description="Helical" evidence="2">
    <location>
        <begin position="12"/>
        <end position="31"/>
    </location>
</feature>
<gene>
    <name evidence="4" type="ORF">C1I91_22680</name>
</gene>
<dbReference type="PROSITE" id="PS51677">
    <property type="entry name" value="NODB"/>
    <property type="match status" value="1"/>
</dbReference>
<dbReference type="Gene3D" id="3.20.20.370">
    <property type="entry name" value="Glycoside hydrolase/deacetylase"/>
    <property type="match status" value="1"/>
</dbReference>
<dbReference type="PANTHER" id="PTHR10587">
    <property type="entry name" value="GLYCOSYL TRANSFERASE-RELATED"/>
    <property type="match status" value="1"/>
</dbReference>
<keyword evidence="5" id="KW-1185">Reference proteome</keyword>
<feature type="domain" description="NodB homology" evidence="3">
    <location>
        <begin position="125"/>
        <end position="322"/>
    </location>
</feature>
<dbReference type="GO" id="GO:0016810">
    <property type="term" value="F:hydrolase activity, acting on carbon-nitrogen (but not peptide) bonds"/>
    <property type="evidence" value="ECO:0007669"/>
    <property type="project" value="InterPro"/>
</dbReference>
<proteinExistence type="predicted"/>
<feature type="region of interest" description="Disordered" evidence="1">
    <location>
        <begin position="56"/>
        <end position="104"/>
    </location>
</feature>
<reference evidence="4 5" key="1">
    <citation type="submission" date="2018-01" db="EMBL/GenBank/DDBJ databases">
        <title>Genome Sequencing and Assembly of Anaerobacter polyendosporus strain CT4.</title>
        <authorList>
            <person name="Tachaapaikoon C."/>
            <person name="Sutheeworapong S."/>
            <person name="Jenjaroenpun P."/>
            <person name="Wongsurawat T."/>
            <person name="Nookeaw I."/>
            <person name="Cheawchanlertfa P."/>
            <person name="Kosugi A."/>
            <person name="Cheevadhanarak S."/>
            <person name="Ratanakhanokchai K."/>
        </authorList>
    </citation>
    <scope>NUCLEOTIDE SEQUENCE [LARGE SCALE GENOMIC DNA]</scope>
    <source>
        <strain evidence="4 5">CT4</strain>
    </source>
</reference>
<dbReference type="InterPro" id="IPR002509">
    <property type="entry name" value="NODB_dom"/>
</dbReference>
<dbReference type="InterPro" id="IPR011330">
    <property type="entry name" value="Glyco_hydro/deAcase_b/a-brl"/>
</dbReference>
<name>A0A410DYR7_9CLOT</name>
<dbReference type="InterPro" id="IPR050248">
    <property type="entry name" value="Polysacc_deacetylase_ArnD"/>
</dbReference>
<evidence type="ECO:0000256" key="2">
    <source>
        <dbReference type="SAM" id="Phobius"/>
    </source>
</evidence>
<evidence type="ECO:0000259" key="3">
    <source>
        <dbReference type="PROSITE" id="PS51677"/>
    </source>
</evidence>
<feature type="compositionally biased region" description="Low complexity" evidence="1">
    <location>
        <begin position="82"/>
        <end position="96"/>
    </location>
</feature>
<dbReference type="Proteomes" id="UP000286268">
    <property type="component" value="Chromosome"/>
</dbReference>
<dbReference type="CDD" id="cd10944">
    <property type="entry name" value="CE4_SmPgdA_like"/>
    <property type="match status" value="1"/>
</dbReference>
<keyword evidence="2" id="KW-0812">Transmembrane</keyword>
<keyword evidence="2" id="KW-1133">Transmembrane helix</keyword>
<dbReference type="PANTHER" id="PTHR10587:SF125">
    <property type="entry name" value="POLYSACCHARIDE DEACETYLASE YHEN-RELATED"/>
    <property type="match status" value="1"/>
</dbReference>
<accession>A0A410DYR7</accession>
<dbReference type="AlphaFoldDB" id="A0A410DYR7"/>
<feature type="compositionally biased region" description="Basic and acidic residues" evidence="1">
    <location>
        <begin position="56"/>
        <end position="81"/>
    </location>
</feature>
<protein>
    <recommendedName>
        <fullName evidence="3">NodB homology domain-containing protein</fullName>
    </recommendedName>
</protein>
<dbReference type="Pfam" id="PF01522">
    <property type="entry name" value="Polysacc_deac_1"/>
    <property type="match status" value="1"/>
</dbReference>
<keyword evidence="2" id="KW-0472">Membrane</keyword>
<dbReference type="OrthoDB" id="258610at2"/>
<evidence type="ECO:0000256" key="1">
    <source>
        <dbReference type="SAM" id="MobiDB-lite"/>
    </source>
</evidence>
<evidence type="ECO:0000313" key="5">
    <source>
        <dbReference type="Proteomes" id="UP000286268"/>
    </source>
</evidence>
<dbReference type="SUPFAM" id="SSF88713">
    <property type="entry name" value="Glycoside hydrolase/deacetylase"/>
    <property type="match status" value="1"/>
</dbReference>
<sequence>MNLFKKLYKKKNMRLLPLIIIIILSTSLIYLCYKRTSYKNKVEPLSLETSEKTNIKASDRVSDQHDDNKSHAKEDVKDEKAPVTNVAVPPASAPPAHTDTSNNKFDASMIHDYLVKNKKKSDGKKVAFLTFDDGPSTTVTPRILKILNDNGIKATFFIVGKQLDLYPDSRKILIDTYTQGNSIGNHTYDHDPIKLYPKTNVDAKYFMEDIKKNEEVLKSVLGDHFHTKVIRFPGGHKTWHKTAEVDKMLSKEGYFFIDWNDMTSDAEGSPKSRTELFNRYKQTFGGQDKVVILMHDSFGKDTTADALPDIIDDLKNKGYEFGTLV</sequence>
<dbReference type="GO" id="GO:0005975">
    <property type="term" value="P:carbohydrate metabolic process"/>
    <property type="evidence" value="ECO:0007669"/>
    <property type="project" value="InterPro"/>
</dbReference>
<organism evidence="4 5">
    <name type="scientific">Clostridium manihotivorum</name>
    <dbReference type="NCBI Taxonomy" id="2320868"/>
    <lineage>
        <taxon>Bacteria</taxon>
        <taxon>Bacillati</taxon>
        <taxon>Bacillota</taxon>
        <taxon>Clostridia</taxon>
        <taxon>Eubacteriales</taxon>
        <taxon>Clostridiaceae</taxon>
        <taxon>Clostridium</taxon>
    </lineage>
</organism>
<dbReference type="KEGG" id="cmah:C1I91_22680"/>